<dbReference type="PRINTS" id="PR00455">
    <property type="entry name" value="HTHTETR"/>
</dbReference>
<proteinExistence type="predicted"/>
<dbReference type="InterPro" id="IPR009057">
    <property type="entry name" value="Homeodomain-like_sf"/>
</dbReference>
<keyword evidence="1" id="KW-0805">Transcription regulation</keyword>
<dbReference type="GO" id="GO:0000976">
    <property type="term" value="F:transcription cis-regulatory region binding"/>
    <property type="evidence" value="ECO:0007669"/>
    <property type="project" value="TreeGrafter"/>
</dbReference>
<reference evidence="6 7" key="1">
    <citation type="submission" date="2017-07" db="EMBL/GenBank/DDBJ databases">
        <title>Annotated genome sequence of Bacterioplanes sanyensis isolated from Red Sea.</title>
        <authorList>
            <person name="Rehman Z.U."/>
        </authorList>
    </citation>
    <scope>NUCLEOTIDE SEQUENCE [LARGE SCALE GENOMIC DNA]</scope>
    <source>
        <strain evidence="6 7">NV9</strain>
    </source>
</reference>
<keyword evidence="2 4" id="KW-0238">DNA-binding</keyword>
<dbReference type="PROSITE" id="PS50977">
    <property type="entry name" value="HTH_TETR_2"/>
    <property type="match status" value="1"/>
</dbReference>
<dbReference type="Pfam" id="PF00440">
    <property type="entry name" value="TetR_N"/>
    <property type="match status" value="1"/>
</dbReference>
<feature type="domain" description="HTH tetR-type" evidence="5">
    <location>
        <begin position="13"/>
        <end position="73"/>
    </location>
</feature>
<evidence type="ECO:0000313" key="7">
    <source>
        <dbReference type="Proteomes" id="UP000202440"/>
    </source>
</evidence>
<dbReference type="SUPFAM" id="SSF46689">
    <property type="entry name" value="Homeodomain-like"/>
    <property type="match status" value="1"/>
</dbReference>
<accession>A0A222FI85</accession>
<dbReference type="OrthoDB" id="2356263at2"/>
<dbReference type="PANTHER" id="PTHR30055:SF234">
    <property type="entry name" value="HTH-TYPE TRANSCRIPTIONAL REGULATOR BETI"/>
    <property type="match status" value="1"/>
</dbReference>
<evidence type="ECO:0000313" key="6">
    <source>
        <dbReference type="EMBL" id="ASP38698.1"/>
    </source>
</evidence>
<evidence type="ECO:0000259" key="5">
    <source>
        <dbReference type="PROSITE" id="PS50977"/>
    </source>
</evidence>
<organism evidence="6 7">
    <name type="scientific">Bacterioplanes sanyensis</name>
    <dbReference type="NCBI Taxonomy" id="1249553"/>
    <lineage>
        <taxon>Bacteria</taxon>
        <taxon>Pseudomonadati</taxon>
        <taxon>Pseudomonadota</taxon>
        <taxon>Gammaproteobacteria</taxon>
        <taxon>Oceanospirillales</taxon>
        <taxon>Oceanospirillaceae</taxon>
        <taxon>Bacterioplanes</taxon>
    </lineage>
</organism>
<dbReference type="RefSeq" id="WP_094059884.1">
    <property type="nucleotide sequence ID" value="NZ_CP022530.1"/>
</dbReference>
<dbReference type="KEGG" id="bsan:CHH28_08395"/>
<dbReference type="InterPro" id="IPR001647">
    <property type="entry name" value="HTH_TetR"/>
</dbReference>
<evidence type="ECO:0000256" key="3">
    <source>
        <dbReference type="ARBA" id="ARBA00023163"/>
    </source>
</evidence>
<dbReference type="GO" id="GO:0003700">
    <property type="term" value="F:DNA-binding transcription factor activity"/>
    <property type="evidence" value="ECO:0007669"/>
    <property type="project" value="TreeGrafter"/>
</dbReference>
<name>A0A222FI85_9GAMM</name>
<dbReference type="Gene3D" id="1.10.357.10">
    <property type="entry name" value="Tetracycline Repressor, domain 2"/>
    <property type="match status" value="1"/>
</dbReference>
<protein>
    <recommendedName>
        <fullName evidence="5">HTH tetR-type domain-containing protein</fullName>
    </recommendedName>
</protein>
<feature type="DNA-binding region" description="H-T-H motif" evidence="4">
    <location>
        <begin position="36"/>
        <end position="55"/>
    </location>
</feature>
<dbReference type="InterPro" id="IPR050109">
    <property type="entry name" value="HTH-type_TetR-like_transc_reg"/>
</dbReference>
<dbReference type="AlphaFoldDB" id="A0A222FI85"/>
<evidence type="ECO:0000256" key="2">
    <source>
        <dbReference type="ARBA" id="ARBA00023125"/>
    </source>
</evidence>
<evidence type="ECO:0000256" key="4">
    <source>
        <dbReference type="PROSITE-ProRule" id="PRU00335"/>
    </source>
</evidence>
<dbReference type="InterPro" id="IPR041474">
    <property type="entry name" value="NicS_C"/>
</dbReference>
<keyword evidence="3" id="KW-0804">Transcription</keyword>
<dbReference type="EMBL" id="CP022530">
    <property type="protein sequence ID" value="ASP38698.1"/>
    <property type="molecule type" value="Genomic_DNA"/>
</dbReference>
<dbReference type="InterPro" id="IPR036271">
    <property type="entry name" value="Tet_transcr_reg_TetR-rel_C_sf"/>
</dbReference>
<evidence type="ECO:0000256" key="1">
    <source>
        <dbReference type="ARBA" id="ARBA00023015"/>
    </source>
</evidence>
<dbReference type="Pfam" id="PF17938">
    <property type="entry name" value="TetR_C_29"/>
    <property type="match status" value="1"/>
</dbReference>
<dbReference type="PANTHER" id="PTHR30055">
    <property type="entry name" value="HTH-TYPE TRANSCRIPTIONAL REGULATOR RUTR"/>
    <property type="match status" value="1"/>
</dbReference>
<keyword evidence="7" id="KW-1185">Reference proteome</keyword>
<dbReference type="Proteomes" id="UP000202440">
    <property type="component" value="Chromosome"/>
</dbReference>
<dbReference type="SUPFAM" id="SSF48498">
    <property type="entry name" value="Tetracyclin repressor-like, C-terminal domain"/>
    <property type="match status" value="1"/>
</dbReference>
<sequence>MSRGRPQDPLKQQQTMSALLDAARELLQQQSYKSITIRQLAQQAGTQTAMISYYFGSKQGLFEQLMVRTTEQRQRKLMALAQELQMRPEGPIELMVNRILDIVLSEPWLFRYFQSEMFSDQPNTELSELPQKIRAGIVALFRLLQQQGVLRAEFDCEKVAATFMSLLAFPLLSQPMFHTVFGLGLDELNSDAWRAHLCQLLQHGLVENAQSKEGAQ</sequence>
<gene>
    <name evidence="6" type="ORF">CHH28_08395</name>
</gene>